<name>A2F4A1_TRIV3</name>
<dbReference type="EMBL" id="DS113607">
    <property type="protein sequence ID" value="EAY00280.1"/>
    <property type="molecule type" value="Genomic_DNA"/>
</dbReference>
<sequence>MSIYFTANPQYYKFIRLLENEGEEYRQLHHRFQVLAQQTKDEFRQTRNMINASMNTIKPPVRGIRTADIPSVLKRKPEKRAATQTVPLHPKIVFGTITNTKLPTPVYHDAIPAQTNGAQRILNPKRLLKYKENNREPPLLIGKGVNSVSQDNPNMASTSLSSYNFDIVD</sequence>
<dbReference type="SMR" id="A2F4A1"/>
<dbReference type="Proteomes" id="UP000001542">
    <property type="component" value="Unassembled WGS sequence"/>
</dbReference>
<proteinExistence type="predicted"/>
<dbReference type="VEuPathDB" id="TrichDB:TVAG_323990"/>
<organism evidence="1 2">
    <name type="scientific">Trichomonas vaginalis (strain ATCC PRA-98 / G3)</name>
    <dbReference type="NCBI Taxonomy" id="412133"/>
    <lineage>
        <taxon>Eukaryota</taxon>
        <taxon>Metamonada</taxon>
        <taxon>Parabasalia</taxon>
        <taxon>Trichomonadida</taxon>
        <taxon>Trichomonadidae</taxon>
        <taxon>Trichomonas</taxon>
    </lineage>
</organism>
<gene>
    <name evidence="1" type="ORF">TVAG_323990</name>
</gene>
<evidence type="ECO:0000313" key="2">
    <source>
        <dbReference type="Proteomes" id="UP000001542"/>
    </source>
</evidence>
<accession>A2F4A1</accession>
<dbReference type="InParanoid" id="A2F4A1"/>
<dbReference type="KEGG" id="tva:4758099"/>
<keyword evidence="2" id="KW-1185">Reference proteome</keyword>
<dbReference type="RefSeq" id="XP_001313209.1">
    <property type="nucleotide sequence ID" value="XM_001313208.1"/>
</dbReference>
<dbReference type="VEuPathDB" id="TrichDB:TVAGG3_1029060"/>
<protein>
    <submittedName>
        <fullName evidence="1">Uncharacterized protein</fullName>
    </submittedName>
</protein>
<reference evidence="1" key="2">
    <citation type="journal article" date="2007" name="Science">
        <title>Draft genome sequence of the sexually transmitted pathogen Trichomonas vaginalis.</title>
        <authorList>
            <person name="Carlton J.M."/>
            <person name="Hirt R.P."/>
            <person name="Silva J.C."/>
            <person name="Delcher A.L."/>
            <person name="Schatz M."/>
            <person name="Zhao Q."/>
            <person name="Wortman J.R."/>
            <person name="Bidwell S.L."/>
            <person name="Alsmark U.C.M."/>
            <person name="Besteiro S."/>
            <person name="Sicheritz-Ponten T."/>
            <person name="Noel C.J."/>
            <person name="Dacks J.B."/>
            <person name="Foster P.G."/>
            <person name="Simillion C."/>
            <person name="Van de Peer Y."/>
            <person name="Miranda-Saavedra D."/>
            <person name="Barton G.J."/>
            <person name="Westrop G.D."/>
            <person name="Mueller S."/>
            <person name="Dessi D."/>
            <person name="Fiori P.L."/>
            <person name="Ren Q."/>
            <person name="Paulsen I."/>
            <person name="Zhang H."/>
            <person name="Bastida-Corcuera F.D."/>
            <person name="Simoes-Barbosa A."/>
            <person name="Brown M.T."/>
            <person name="Hayes R.D."/>
            <person name="Mukherjee M."/>
            <person name="Okumura C.Y."/>
            <person name="Schneider R."/>
            <person name="Smith A.J."/>
            <person name="Vanacova S."/>
            <person name="Villalvazo M."/>
            <person name="Haas B.J."/>
            <person name="Pertea M."/>
            <person name="Feldblyum T.V."/>
            <person name="Utterback T.R."/>
            <person name="Shu C.L."/>
            <person name="Osoegawa K."/>
            <person name="de Jong P.J."/>
            <person name="Hrdy I."/>
            <person name="Horvathova L."/>
            <person name="Zubacova Z."/>
            <person name="Dolezal P."/>
            <person name="Malik S.B."/>
            <person name="Logsdon J.M. Jr."/>
            <person name="Henze K."/>
            <person name="Gupta A."/>
            <person name="Wang C.C."/>
            <person name="Dunne R.L."/>
            <person name="Upcroft J.A."/>
            <person name="Upcroft P."/>
            <person name="White O."/>
            <person name="Salzberg S.L."/>
            <person name="Tang P."/>
            <person name="Chiu C.-H."/>
            <person name="Lee Y.-S."/>
            <person name="Embley T.M."/>
            <person name="Coombs G.H."/>
            <person name="Mottram J.C."/>
            <person name="Tachezy J."/>
            <person name="Fraser-Liggett C.M."/>
            <person name="Johnson P.J."/>
        </authorList>
    </citation>
    <scope>NUCLEOTIDE SEQUENCE [LARGE SCALE GENOMIC DNA]</scope>
    <source>
        <strain evidence="1">G3</strain>
    </source>
</reference>
<reference evidence="1" key="1">
    <citation type="submission" date="2006-10" db="EMBL/GenBank/DDBJ databases">
        <authorList>
            <person name="Amadeo P."/>
            <person name="Zhao Q."/>
            <person name="Wortman J."/>
            <person name="Fraser-Liggett C."/>
            <person name="Carlton J."/>
        </authorList>
    </citation>
    <scope>NUCLEOTIDE SEQUENCE</scope>
    <source>
        <strain evidence="1">G3</strain>
    </source>
</reference>
<dbReference type="AlphaFoldDB" id="A2F4A1"/>
<evidence type="ECO:0000313" key="1">
    <source>
        <dbReference type="EMBL" id="EAY00280.1"/>
    </source>
</evidence>